<reference evidence="7 9" key="2">
    <citation type="submission" date="2018-08" db="EMBL/GenBank/DDBJ databases">
        <title>A genome reference for cultivated species of the human gut microbiota.</title>
        <authorList>
            <person name="Zou Y."/>
            <person name="Xue W."/>
            <person name="Luo G."/>
        </authorList>
    </citation>
    <scope>NUCLEOTIDE SEQUENCE [LARGE SCALE GENOMIC DNA]</scope>
    <source>
        <strain evidence="7 9">TF05-11AC</strain>
    </source>
</reference>
<dbReference type="InterPro" id="IPR009057">
    <property type="entry name" value="Homeodomain-like_sf"/>
</dbReference>
<dbReference type="AlphaFoldDB" id="A0A174H7C4"/>
<evidence type="ECO:0000256" key="2">
    <source>
        <dbReference type="ARBA" id="ARBA00023125"/>
    </source>
</evidence>
<dbReference type="InterPro" id="IPR001647">
    <property type="entry name" value="HTH_TetR"/>
</dbReference>
<dbReference type="FunFam" id="1.10.10.60:FF:000141">
    <property type="entry name" value="TetR family transcriptional regulator"/>
    <property type="match status" value="1"/>
</dbReference>
<dbReference type="Pfam" id="PF00440">
    <property type="entry name" value="TetR_N"/>
    <property type="match status" value="1"/>
</dbReference>
<feature type="domain" description="HTH tetR-type" evidence="5">
    <location>
        <begin position="8"/>
        <end position="68"/>
    </location>
</feature>
<dbReference type="InterPro" id="IPR050624">
    <property type="entry name" value="HTH-type_Tx_Regulator"/>
</dbReference>
<dbReference type="Gene3D" id="1.10.357.10">
    <property type="entry name" value="Tetracycline Repressor, domain 2"/>
    <property type="match status" value="1"/>
</dbReference>
<keyword evidence="3" id="KW-0804">Transcription</keyword>
<organism evidence="6 8">
    <name type="scientific">Hungatella hathewayi</name>
    <dbReference type="NCBI Taxonomy" id="154046"/>
    <lineage>
        <taxon>Bacteria</taxon>
        <taxon>Bacillati</taxon>
        <taxon>Bacillota</taxon>
        <taxon>Clostridia</taxon>
        <taxon>Lachnospirales</taxon>
        <taxon>Lachnospiraceae</taxon>
        <taxon>Hungatella</taxon>
    </lineage>
</organism>
<dbReference type="GO" id="GO:0045892">
    <property type="term" value="P:negative regulation of DNA-templated transcription"/>
    <property type="evidence" value="ECO:0007669"/>
    <property type="project" value="UniProtKB-ARBA"/>
</dbReference>
<dbReference type="RefSeq" id="WP_055657338.1">
    <property type="nucleotide sequence ID" value="NZ_CABIXC010000010.1"/>
</dbReference>
<dbReference type="Proteomes" id="UP000095651">
    <property type="component" value="Unassembled WGS sequence"/>
</dbReference>
<evidence type="ECO:0000313" key="8">
    <source>
        <dbReference type="Proteomes" id="UP000095651"/>
    </source>
</evidence>
<keyword evidence="2 4" id="KW-0238">DNA-binding</keyword>
<dbReference type="PROSITE" id="PS50977">
    <property type="entry name" value="HTH_TETR_2"/>
    <property type="match status" value="1"/>
</dbReference>
<proteinExistence type="predicted"/>
<reference evidence="6 8" key="1">
    <citation type="submission" date="2015-09" db="EMBL/GenBank/DDBJ databases">
        <authorList>
            <consortium name="Pathogen Informatics"/>
        </authorList>
    </citation>
    <scope>NUCLEOTIDE SEQUENCE [LARGE SCALE GENOMIC DNA]</scope>
    <source>
        <strain evidence="6 8">2789STDY5608850</strain>
    </source>
</reference>
<dbReference type="Proteomes" id="UP000261257">
    <property type="component" value="Unassembled WGS sequence"/>
</dbReference>
<evidence type="ECO:0000256" key="3">
    <source>
        <dbReference type="ARBA" id="ARBA00023163"/>
    </source>
</evidence>
<sequence>MRITKDPEERRQEIIETAMHLFYEKGYEKTSIGDIAKAIGVAQGLCYRYFPSKEALFDSTVDQYAQILADRLSLPAEKEVSLRQILENMPVDAETDDTDFYKVFHKADNKKFHDQLSMKVCEKLLPTVTKLLERAQSNGEITLDDVPTAAAFCVYGQLGILLNADYSPEEKAKRIHSFLIFALRL</sequence>
<dbReference type="PRINTS" id="PR00455">
    <property type="entry name" value="HTHTETR"/>
</dbReference>
<gene>
    <name evidence="6" type="primary">yfiR</name>
    <name evidence="7" type="ORF">DXC39_10010</name>
    <name evidence="6" type="ORF">ERS852407_03651</name>
</gene>
<dbReference type="SUPFAM" id="SSF46689">
    <property type="entry name" value="Homeodomain-like"/>
    <property type="match status" value="1"/>
</dbReference>
<evidence type="ECO:0000259" key="5">
    <source>
        <dbReference type="PROSITE" id="PS50977"/>
    </source>
</evidence>
<evidence type="ECO:0000313" key="7">
    <source>
        <dbReference type="EMBL" id="RGM05739.1"/>
    </source>
</evidence>
<accession>A0A174H7C4</accession>
<evidence type="ECO:0000256" key="4">
    <source>
        <dbReference type="PROSITE-ProRule" id="PRU00335"/>
    </source>
</evidence>
<keyword evidence="1" id="KW-0805">Transcription regulation</keyword>
<evidence type="ECO:0000313" key="9">
    <source>
        <dbReference type="Proteomes" id="UP000261257"/>
    </source>
</evidence>
<evidence type="ECO:0000256" key="1">
    <source>
        <dbReference type="ARBA" id="ARBA00023015"/>
    </source>
</evidence>
<dbReference type="PANTHER" id="PTHR43479">
    <property type="entry name" value="ACREF/ENVCD OPERON REPRESSOR-RELATED"/>
    <property type="match status" value="1"/>
</dbReference>
<dbReference type="PANTHER" id="PTHR43479:SF11">
    <property type="entry name" value="ACREF_ENVCD OPERON REPRESSOR-RELATED"/>
    <property type="match status" value="1"/>
</dbReference>
<evidence type="ECO:0000313" key="6">
    <source>
        <dbReference type="EMBL" id="CUO70131.1"/>
    </source>
</evidence>
<dbReference type="GO" id="GO:0003677">
    <property type="term" value="F:DNA binding"/>
    <property type="evidence" value="ECO:0007669"/>
    <property type="project" value="UniProtKB-UniRule"/>
</dbReference>
<dbReference type="EMBL" id="QSSQ01000006">
    <property type="protein sequence ID" value="RGM05739.1"/>
    <property type="molecule type" value="Genomic_DNA"/>
</dbReference>
<protein>
    <submittedName>
        <fullName evidence="6">TetR family transcriptional regulator</fullName>
    </submittedName>
    <submittedName>
        <fullName evidence="7">TetR/AcrR family transcriptional regulator</fullName>
    </submittedName>
</protein>
<dbReference type="EMBL" id="CYZE01000010">
    <property type="protein sequence ID" value="CUO70131.1"/>
    <property type="molecule type" value="Genomic_DNA"/>
</dbReference>
<feature type="DNA-binding region" description="H-T-H motif" evidence="4">
    <location>
        <begin position="31"/>
        <end position="50"/>
    </location>
</feature>
<name>A0A174H7C4_9FIRM</name>